<evidence type="ECO:0000256" key="1">
    <source>
        <dbReference type="SAM" id="SignalP"/>
    </source>
</evidence>
<evidence type="ECO:0000313" key="3">
    <source>
        <dbReference type="Proteomes" id="UP000051952"/>
    </source>
</evidence>
<dbReference type="EMBL" id="CYKH01002140">
    <property type="protein sequence ID" value="CUG93290.1"/>
    <property type="molecule type" value="Genomic_DNA"/>
</dbReference>
<keyword evidence="1" id="KW-0732">Signal</keyword>
<gene>
    <name evidence="2" type="ORF">BSAL_41895</name>
</gene>
<dbReference type="Proteomes" id="UP000051952">
    <property type="component" value="Unassembled WGS sequence"/>
</dbReference>
<protein>
    <submittedName>
        <fullName evidence="2">Membrane-associated protein, putative</fullName>
    </submittedName>
</protein>
<proteinExistence type="predicted"/>
<reference evidence="3" key="1">
    <citation type="submission" date="2015-09" db="EMBL/GenBank/DDBJ databases">
        <authorList>
            <consortium name="Pathogen Informatics"/>
        </authorList>
    </citation>
    <scope>NUCLEOTIDE SEQUENCE [LARGE SCALE GENOMIC DNA]</scope>
    <source>
        <strain evidence="3">Lake Konstanz</strain>
    </source>
</reference>
<feature type="signal peptide" evidence="1">
    <location>
        <begin position="1"/>
        <end position="23"/>
    </location>
</feature>
<dbReference type="VEuPathDB" id="TriTrypDB:BSAL_41895"/>
<evidence type="ECO:0000313" key="2">
    <source>
        <dbReference type="EMBL" id="CUG93290.1"/>
    </source>
</evidence>
<accession>A0A0S4JRT0</accession>
<feature type="chain" id="PRO_5006622685" evidence="1">
    <location>
        <begin position="24"/>
        <end position="351"/>
    </location>
</feature>
<name>A0A0S4JRT0_BODSA</name>
<organism evidence="2 3">
    <name type="scientific">Bodo saltans</name>
    <name type="common">Flagellated protozoan</name>
    <dbReference type="NCBI Taxonomy" id="75058"/>
    <lineage>
        <taxon>Eukaryota</taxon>
        <taxon>Discoba</taxon>
        <taxon>Euglenozoa</taxon>
        <taxon>Kinetoplastea</taxon>
        <taxon>Metakinetoplastina</taxon>
        <taxon>Eubodonida</taxon>
        <taxon>Bodonidae</taxon>
        <taxon>Bodo</taxon>
    </lineage>
</organism>
<dbReference type="AlphaFoldDB" id="A0A0S4JRT0"/>
<keyword evidence="3" id="KW-1185">Reference proteome</keyword>
<sequence>MAVVNIITAFIIIFFIIAPSTTGFECNVVCPGSYALLAGTSICRINAAFIGICSDGWTKTTTSFSPPYSYSCERNGNSRPFPMENTCPNGYTNTSTDCYHDTGASLVSQGTCAPVTTPPTSNSYTANCAWCAALFLCVEKSTTPCYGSCVAVATSNSLLCDRSPYCQWCTTATSIGVCQPNGGTCYSTCLLATAESAVCAASAECKWCGAISLCQPRAGTCYTSCPLASVEGSTVCSTAQQCQWCPDTTSIGVCQPKSGGVCWATCNLASNDTVAAADVCSQSLNCQWCSAIGYCSSNAAACLTTCEVVAKSDPSICHLLSIQTKCQWCSGLSYCSKKKLLDQRRRMPHHV</sequence>